<feature type="compositionally biased region" description="Polar residues" evidence="1">
    <location>
        <begin position="1"/>
        <end position="13"/>
    </location>
</feature>
<accession>A0A0L0W5P4</accession>
<dbReference type="STRING" id="1165861.A0A0L0W5P4"/>
<feature type="region of interest" description="Disordered" evidence="1">
    <location>
        <begin position="1"/>
        <end position="26"/>
    </location>
</feature>
<dbReference type="PANTHER" id="PTHR33266:SF1">
    <property type="entry name" value="F-BOX DOMAIN-CONTAINING PROTEIN"/>
    <property type="match status" value="1"/>
</dbReference>
<organism evidence="2 3">
    <name type="scientific">Puccinia striiformis f. sp. tritici PST-78</name>
    <dbReference type="NCBI Taxonomy" id="1165861"/>
    <lineage>
        <taxon>Eukaryota</taxon>
        <taxon>Fungi</taxon>
        <taxon>Dikarya</taxon>
        <taxon>Basidiomycota</taxon>
        <taxon>Pucciniomycotina</taxon>
        <taxon>Pucciniomycetes</taxon>
        <taxon>Pucciniales</taxon>
        <taxon>Pucciniaceae</taxon>
        <taxon>Puccinia</taxon>
    </lineage>
</organism>
<dbReference type="Gene3D" id="3.40.50.300">
    <property type="entry name" value="P-loop containing nucleotide triphosphate hydrolases"/>
    <property type="match status" value="1"/>
</dbReference>
<evidence type="ECO:0000313" key="3">
    <source>
        <dbReference type="Proteomes" id="UP000054564"/>
    </source>
</evidence>
<proteinExistence type="predicted"/>
<gene>
    <name evidence="2" type="ORF">PSTG_00156</name>
</gene>
<protein>
    <submittedName>
        <fullName evidence="2">Uncharacterized protein</fullName>
    </submittedName>
</protein>
<dbReference type="InterPro" id="IPR027417">
    <property type="entry name" value="P-loop_NTPase"/>
</dbReference>
<keyword evidence="3" id="KW-1185">Reference proteome</keyword>
<dbReference type="AlphaFoldDB" id="A0A0L0W5P4"/>
<sequence>MKDQTPQKNRANISDSSLSQSDLEERSRRLYTSDRDHQDFISFCRRAGLSTALRYLELFEEVFEILSADHPVTRSWLINFATGKQKIDLAAKNRSLECASDVGERILRNTVQPPVFARDAVEKGFTSDYVGHDNIVASTIKTLEAWSSAWFRETYFAPYTCLVGPTMIGKSRLPKELAKEVCVIYICLRPVGSTGEPPRSQFATEMLARQYSEEHYDRLIAAVLSVAIVFRGIQFKSRDLVGSNDTPSDLRREAQSICENAFFKSTQLKVVLAIDEASALLEMPPNEDVTRFQKFCCSLKNVPNRAGIFAVLVDTDFRIANSLPNSRYDRSSRNIGARAGQGLRKLERLVIAGATLPIWCSLPQRIPKGCNNAQRRGNPRYRCSPDGYVCFEETFVHRQYHKKMEMTEARALALLGPTIAVTLHGQARLNVELTASHAEHCGYLDSTHEVYQSFYPSQPIYALAANSYLHDNECVLISCIDTLARLLSRGSVDTGQAGEYASRIILLCAMNKTVADIKNSNKAPDNRGIYFPVTERIEFPSPIPVAKFLGTLTGFSANELPLGSIDGHQKKRLLDEGMMFWNHFMPCTHTPTTGSLMEGLHRGVAMQCQFSQKSFDQVLPIYLKDRSRDLLDEKDFSFCGVQVKNVEDDTSTNKFQSCMASENADIEISVLIVTVKEARAAKNLTETYKLPPQGDPDLCQASLVFHELDAFNFLSLELKQALKKLINIKMDLLSRHTDKLGIKYAKRFLLPSEAS</sequence>
<dbReference type="EMBL" id="AJIL01000002">
    <property type="protein sequence ID" value="KNF06843.1"/>
    <property type="molecule type" value="Genomic_DNA"/>
</dbReference>
<dbReference type="PANTHER" id="PTHR33266">
    <property type="entry name" value="CHROMOSOME 15, WHOLE GENOME SHOTGUN SEQUENCE"/>
    <property type="match status" value="1"/>
</dbReference>
<evidence type="ECO:0000313" key="2">
    <source>
        <dbReference type="EMBL" id="KNF06843.1"/>
    </source>
</evidence>
<comment type="caution">
    <text evidence="2">The sequence shown here is derived from an EMBL/GenBank/DDBJ whole genome shotgun (WGS) entry which is preliminary data.</text>
</comment>
<dbReference type="Proteomes" id="UP000054564">
    <property type="component" value="Unassembled WGS sequence"/>
</dbReference>
<reference evidence="3" key="1">
    <citation type="submission" date="2014-03" db="EMBL/GenBank/DDBJ databases">
        <title>The Genome Sequence of Puccinia striiformis f. sp. tritici PST-78.</title>
        <authorList>
            <consortium name="The Broad Institute Genome Sequencing Platform"/>
            <person name="Cuomo C."/>
            <person name="Hulbert S."/>
            <person name="Chen X."/>
            <person name="Walker B."/>
            <person name="Young S.K."/>
            <person name="Zeng Q."/>
            <person name="Gargeya S."/>
            <person name="Fitzgerald M."/>
            <person name="Haas B."/>
            <person name="Abouelleil A."/>
            <person name="Alvarado L."/>
            <person name="Arachchi H.M."/>
            <person name="Berlin A.M."/>
            <person name="Chapman S.B."/>
            <person name="Goldberg J."/>
            <person name="Griggs A."/>
            <person name="Gujja S."/>
            <person name="Hansen M."/>
            <person name="Howarth C."/>
            <person name="Imamovic A."/>
            <person name="Larimer J."/>
            <person name="McCowan C."/>
            <person name="Montmayeur A."/>
            <person name="Murphy C."/>
            <person name="Neiman D."/>
            <person name="Pearson M."/>
            <person name="Priest M."/>
            <person name="Roberts A."/>
            <person name="Saif S."/>
            <person name="Shea T."/>
            <person name="Sisk P."/>
            <person name="Sykes S."/>
            <person name="Wortman J."/>
            <person name="Nusbaum C."/>
            <person name="Birren B."/>
        </authorList>
    </citation>
    <scope>NUCLEOTIDE SEQUENCE [LARGE SCALE GENOMIC DNA]</scope>
    <source>
        <strain evidence="3">race PST-78</strain>
    </source>
</reference>
<evidence type="ECO:0000256" key="1">
    <source>
        <dbReference type="SAM" id="MobiDB-lite"/>
    </source>
</evidence>
<name>A0A0L0W5P4_9BASI</name>